<organism evidence="2 3">
    <name type="scientific">Undibacterium macrobrachii</name>
    <dbReference type="NCBI Taxonomy" id="1119058"/>
    <lineage>
        <taxon>Bacteria</taxon>
        <taxon>Pseudomonadati</taxon>
        <taxon>Pseudomonadota</taxon>
        <taxon>Betaproteobacteria</taxon>
        <taxon>Burkholderiales</taxon>
        <taxon>Oxalobacteraceae</taxon>
        <taxon>Undibacterium</taxon>
    </lineage>
</organism>
<dbReference type="EMBL" id="BMYT01000001">
    <property type="protein sequence ID" value="GGX01386.1"/>
    <property type="molecule type" value="Genomic_DNA"/>
</dbReference>
<name>A0ABQ2X648_9BURK</name>
<sequence>MPDLDKNERKELIKEAITEWLDKQFATFGKWAFASLFSVGLAAFLYFVLINSGWKK</sequence>
<gene>
    <name evidence="2" type="ORF">GCM10011282_04130</name>
</gene>
<protein>
    <submittedName>
        <fullName evidence="2">Uncharacterized protein</fullName>
    </submittedName>
</protein>
<evidence type="ECO:0000313" key="3">
    <source>
        <dbReference type="Proteomes" id="UP000620127"/>
    </source>
</evidence>
<evidence type="ECO:0000313" key="2">
    <source>
        <dbReference type="EMBL" id="GGX01386.1"/>
    </source>
</evidence>
<keyword evidence="1" id="KW-0472">Membrane</keyword>
<dbReference type="Proteomes" id="UP000620127">
    <property type="component" value="Unassembled WGS sequence"/>
</dbReference>
<feature type="transmembrane region" description="Helical" evidence="1">
    <location>
        <begin position="31"/>
        <end position="50"/>
    </location>
</feature>
<comment type="caution">
    <text evidence="2">The sequence shown here is derived from an EMBL/GenBank/DDBJ whole genome shotgun (WGS) entry which is preliminary data.</text>
</comment>
<reference evidence="3" key="1">
    <citation type="journal article" date="2019" name="Int. J. Syst. Evol. Microbiol.">
        <title>The Global Catalogue of Microorganisms (GCM) 10K type strain sequencing project: providing services to taxonomists for standard genome sequencing and annotation.</title>
        <authorList>
            <consortium name="The Broad Institute Genomics Platform"/>
            <consortium name="The Broad Institute Genome Sequencing Center for Infectious Disease"/>
            <person name="Wu L."/>
            <person name="Ma J."/>
        </authorList>
    </citation>
    <scope>NUCLEOTIDE SEQUENCE [LARGE SCALE GENOMIC DNA]</scope>
    <source>
        <strain evidence="3">KCTC 23916</strain>
    </source>
</reference>
<accession>A0ABQ2X648</accession>
<evidence type="ECO:0000256" key="1">
    <source>
        <dbReference type="SAM" id="Phobius"/>
    </source>
</evidence>
<keyword evidence="1" id="KW-0812">Transmembrane</keyword>
<proteinExistence type="predicted"/>
<keyword evidence="1" id="KW-1133">Transmembrane helix</keyword>
<dbReference type="RefSeq" id="WP_189344346.1">
    <property type="nucleotide sequence ID" value="NZ_BMYT01000001.1"/>
</dbReference>
<keyword evidence="3" id="KW-1185">Reference proteome</keyword>